<dbReference type="Pfam" id="PF06877">
    <property type="entry name" value="RraB"/>
    <property type="match status" value="1"/>
</dbReference>
<dbReference type="RefSeq" id="WP_336435174.1">
    <property type="nucleotide sequence ID" value="NZ_JBAWKS010000001.1"/>
</dbReference>
<dbReference type="EMBL" id="JBAWKS010000001">
    <property type="protein sequence ID" value="MEI4549720.1"/>
    <property type="molecule type" value="Genomic_DNA"/>
</dbReference>
<organism evidence="2 3">
    <name type="scientific">Pseudoalteromonas spongiae</name>
    <dbReference type="NCBI Taxonomy" id="298657"/>
    <lineage>
        <taxon>Bacteria</taxon>
        <taxon>Pseudomonadati</taxon>
        <taxon>Pseudomonadota</taxon>
        <taxon>Gammaproteobacteria</taxon>
        <taxon>Alteromonadales</taxon>
        <taxon>Pseudoalteromonadaceae</taxon>
        <taxon>Pseudoalteromonas</taxon>
    </lineage>
</organism>
<evidence type="ECO:0000259" key="1">
    <source>
        <dbReference type="Pfam" id="PF06877"/>
    </source>
</evidence>
<evidence type="ECO:0000313" key="2">
    <source>
        <dbReference type="EMBL" id="MEI4549720.1"/>
    </source>
</evidence>
<dbReference type="Gene3D" id="3.30.70.970">
    <property type="entry name" value="RraB-like"/>
    <property type="match status" value="1"/>
</dbReference>
<comment type="caution">
    <text evidence="2">The sequence shown here is derived from an EMBL/GenBank/DDBJ whole genome shotgun (WGS) entry which is preliminary data.</text>
</comment>
<dbReference type="InterPro" id="IPR009671">
    <property type="entry name" value="RraB_dom"/>
</dbReference>
<evidence type="ECO:0000313" key="3">
    <source>
        <dbReference type="Proteomes" id="UP001382455"/>
    </source>
</evidence>
<sequence length="108" mass="12000">MDFPTDDNGQILAEMHQEGVDLTKTHTLDFFILFEKVGDADKFAKVISEDDLAPNTKQQKCPDTGVFEVLVSVEMVPDHQLITDLENYLESVANPLNGYGDGWGILAE</sequence>
<accession>A0ABU8ERW7</accession>
<gene>
    <name evidence="2" type="ORF">WAE96_08420</name>
</gene>
<feature type="domain" description="Regulator of ribonuclease activity B" evidence="1">
    <location>
        <begin position="6"/>
        <end position="104"/>
    </location>
</feature>
<keyword evidence="3" id="KW-1185">Reference proteome</keyword>
<dbReference type="InterPro" id="IPR036701">
    <property type="entry name" value="RraB-like_sf"/>
</dbReference>
<dbReference type="Proteomes" id="UP001382455">
    <property type="component" value="Unassembled WGS sequence"/>
</dbReference>
<name>A0ABU8ERW7_9GAMM</name>
<dbReference type="SUPFAM" id="SSF89946">
    <property type="entry name" value="Hypothetical protein VC0424"/>
    <property type="match status" value="1"/>
</dbReference>
<reference evidence="2 3" key="1">
    <citation type="submission" date="2023-12" db="EMBL/GenBank/DDBJ databases">
        <title>Friends and Foes: Symbiotic and Algicidal bacterial influence on Karenia brevis blooms.</title>
        <authorList>
            <person name="Fei C."/>
            <person name="Mohamed A.R."/>
            <person name="Booker A."/>
            <person name="Arshad M."/>
            <person name="Klass S."/>
            <person name="Ahn S."/>
            <person name="Gilbert P.M."/>
            <person name="Heil C.A."/>
            <person name="Martinez J.M."/>
            <person name="Amin S.A."/>
        </authorList>
    </citation>
    <scope>NUCLEOTIDE SEQUENCE [LARGE SCALE GENOMIC DNA]</scope>
    <source>
        <strain evidence="2 3">CE15</strain>
    </source>
</reference>
<proteinExistence type="predicted"/>
<protein>
    <submittedName>
        <fullName evidence="2">Ribonuclease E inhibitor RraB</fullName>
    </submittedName>
</protein>